<evidence type="ECO:0000256" key="1">
    <source>
        <dbReference type="SAM" id="MobiDB-lite"/>
    </source>
</evidence>
<feature type="region of interest" description="Disordered" evidence="1">
    <location>
        <begin position="1"/>
        <end position="55"/>
    </location>
</feature>
<dbReference type="EMBL" id="QGNW01000563">
    <property type="protein sequence ID" value="RVW67824.1"/>
    <property type="molecule type" value="Genomic_DNA"/>
</dbReference>
<gene>
    <name evidence="2" type="ORF">CK203_060982</name>
</gene>
<reference evidence="2 3" key="1">
    <citation type="journal article" date="2018" name="PLoS Genet.">
        <title>Population sequencing reveals clonal diversity and ancestral inbreeding in the grapevine cultivar Chardonnay.</title>
        <authorList>
            <person name="Roach M.J."/>
            <person name="Johnson D.L."/>
            <person name="Bohlmann J."/>
            <person name="van Vuuren H.J."/>
            <person name="Jones S.J."/>
            <person name="Pretorius I.S."/>
            <person name="Schmidt S.A."/>
            <person name="Borneman A.R."/>
        </authorList>
    </citation>
    <scope>NUCLEOTIDE SEQUENCE [LARGE SCALE GENOMIC DNA]</scope>
    <source>
        <strain evidence="3">cv. Chardonnay</strain>
        <tissue evidence="2">Leaf</tissue>
    </source>
</reference>
<protein>
    <submittedName>
        <fullName evidence="2">Uncharacterized protein</fullName>
    </submittedName>
</protein>
<proteinExistence type="predicted"/>
<dbReference type="AlphaFoldDB" id="A0A438G6M6"/>
<evidence type="ECO:0000313" key="3">
    <source>
        <dbReference type="Proteomes" id="UP000288805"/>
    </source>
</evidence>
<organism evidence="2 3">
    <name type="scientific">Vitis vinifera</name>
    <name type="common">Grape</name>
    <dbReference type="NCBI Taxonomy" id="29760"/>
    <lineage>
        <taxon>Eukaryota</taxon>
        <taxon>Viridiplantae</taxon>
        <taxon>Streptophyta</taxon>
        <taxon>Embryophyta</taxon>
        <taxon>Tracheophyta</taxon>
        <taxon>Spermatophyta</taxon>
        <taxon>Magnoliopsida</taxon>
        <taxon>eudicotyledons</taxon>
        <taxon>Gunneridae</taxon>
        <taxon>Pentapetalae</taxon>
        <taxon>rosids</taxon>
        <taxon>Vitales</taxon>
        <taxon>Vitaceae</taxon>
        <taxon>Viteae</taxon>
        <taxon>Vitis</taxon>
    </lineage>
</organism>
<dbReference type="Proteomes" id="UP000288805">
    <property type="component" value="Unassembled WGS sequence"/>
</dbReference>
<sequence length="176" mass="20226">MAARWDRRQREKERLPGENKGDQEEKGRGKRQEGKEGSGGFFSGRRAERGRSKRRRVGKSILPSFSQFSLLVHCLIRECFKHGPIIVFVPFREFAFFFRDAGYRFWTVHLKNHALIPRATIFTGPCITTSLSLSLRNTMWLKSRVLFLVLCATCHTTVSFTNGPLPKGNFEYGSKP</sequence>
<comment type="caution">
    <text evidence="2">The sequence shown here is derived from an EMBL/GenBank/DDBJ whole genome shotgun (WGS) entry which is preliminary data.</text>
</comment>
<name>A0A438G6M6_VITVI</name>
<evidence type="ECO:0000313" key="2">
    <source>
        <dbReference type="EMBL" id="RVW67824.1"/>
    </source>
</evidence>
<accession>A0A438G6M6</accession>
<feature type="compositionally biased region" description="Basic and acidic residues" evidence="1">
    <location>
        <begin position="1"/>
        <end position="36"/>
    </location>
</feature>